<evidence type="ECO:0000313" key="2">
    <source>
        <dbReference type="EMBL" id="GGK45842.1"/>
    </source>
</evidence>
<dbReference type="Proteomes" id="UP000637788">
    <property type="component" value="Unassembled WGS sequence"/>
</dbReference>
<dbReference type="EMBL" id="BMPQ01000001">
    <property type="protein sequence ID" value="GGK45842.1"/>
    <property type="molecule type" value="Genomic_DNA"/>
</dbReference>
<protein>
    <submittedName>
        <fullName evidence="2">Uncharacterized protein</fullName>
    </submittedName>
</protein>
<organism evidence="2 3">
    <name type="scientific">Streptomyces flaveus</name>
    <dbReference type="NCBI Taxonomy" id="66370"/>
    <lineage>
        <taxon>Bacteria</taxon>
        <taxon>Bacillati</taxon>
        <taxon>Actinomycetota</taxon>
        <taxon>Actinomycetes</taxon>
        <taxon>Kitasatosporales</taxon>
        <taxon>Streptomycetaceae</taxon>
        <taxon>Streptomyces</taxon>
        <taxon>Streptomyces aurantiacus group</taxon>
    </lineage>
</organism>
<evidence type="ECO:0000313" key="3">
    <source>
        <dbReference type="Proteomes" id="UP000637788"/>
    </source>
</evidence>
<feature type="region of interest" description="Disordered" evidence="1">
    <location>
        <begin position="1"/>
        <end position="26"/>
    </location>
</feature>
<proteinExistence type="predicted"/>
<reference evidence="2" key="2">
    <citation type="submission" date="2020-09" db="EMBL/GenBank/DDBJ databases">
        <authorList>
            <person name="Sun Q."/>
            <person name="Ohkuma M."/>
        </authorList>
    </citation>
    <scope>NUCLEOTIDE SEQUENCE</scope>
    <source>
        <strain evidence="2">JCM 3035</strain>
    </source>
</reference>
<keyword evidence="3" id="KW-1185">Reference proteome</keyword>
<evidence type="ECO:0000256" key="1">
    <source>
        <dbReference type="SAM" id="MobiDB-lite"/>
    </source>
</evidence>
<dbReference type="AlphaFoldDB" id="A0A917V6E4"/>
<dbReference type="RefSeq" id="WP_189320000.1">
    <property type="nucleotide sequence ID" value="NZ_BMPQ01000001.1"/>
</dbReference>
<gene>
    <name evidence="2" type="ORF">GCM10010094_02100</name>
</gene>
<sequence length="59" mass="6278">MGLRKRRYDDGAGDDAPQNVRSGLRPDGDWAVEWEALLVIGVAAASIPARSALRGTLDA</sequence>
<comment type="caution">
    <text evidence="2">The sequence shown here is derived from an EMBL/GenBank/DDBJ whole genome shotgun (WGS) entry which is preliminary data.</text>
</comment>
<reference evidence="2" key="1">
    <citation type="journal article" date="2014" name="Int. J. Syst. Evol. Microbiol.">
        <title>Complete genome sequence of Corynebacterium casei LMG S-19264T (=DSM 44701T), isolated from a smear-ripened cheese.</title>
        <authorList>
            <consortium name="US DOE Joint Genome Institute (JGI-PGF)"/>
            <person name="Walter F."/>
            <person name="Albersmeier A."/>
            <person name="Kalinowski J."/>
            <person name="Ruckert C."/>
        </authorList>
    </citation>
    <scope>NUCLEOTIDE SEQUENCE</scope>
    <source>
        <strain evidence="2">JCM 3035</strain>
    </source>
</reference>
<accession>A0A917V6E4</accession>
<name>A0A917V6E4_9ACTN</name>